<feature type="domain" description="Transposase DDE" evidence="1">
    <location>
        <begin position="2"/>
        <end position="64"/>
    </location>
</feature>
<gene>
    <name evidence="2" type="ORF">N476_17435</name>
</gene>
<evidence type="ECO:0000313" key="3">
    <source>
        <dbReference type="Proteomes" id="UP000076503"/>
    </source>
</evidence>
<organism evidence="2 3">
    <name type="scientific">Pseudoalteromonas luteoviolacea H33</name>
    <dbReference type="NCBI Taxonomy" id="1365251"/>
    <lineage>
        <taxon>Bacteria</taxon>
        <taxon>Pseudomonadati</taxon>
        <taxon>Pseudomonadota</taxon>
        <taxon>Gammaproteobacteria</taxon>
        <taxon>Alteromonadales</taxon>
        <taxon>Pseudoalteromonadaceae</taxon>
        <taxon>Pseudoalteromonas</taxon>
    </lineage>
</organism>
<dbReference type="AlphaFoldDB" id="A0A167E6R0"/>
<dbReference type="EMBL" id="AUXZ01000077">
    <property type="protein sequence ID" value="KZN50130.1"/>
    <property type="molecule type" value="Genomic_DNA"/>
</dbReference>
<comment type="caution">
    <text evidence="2">The sequence shown here is derived from an EMBL/GenBank/DDBJ whole genome shotgun (WGS) entry which is preliminary data.</text>
</comment>
<dbReference type="InterPro" id="IPR025668">
    <property type="entry name" value="Tnp_DDE_dom"/>
</dbReference>
<dbReference type="OrthoDB" id="6625134at2"/>
<name>A0A167E6R0_9GAMM</name>
<sequence>MIQRGNIAIWLSNDATQQWQTTDKHGGRGRSIKYNNFTIEACLILRALKGLVNLLLNLLDAPIPPQVTAVFASKKAA</sequence>
<dbReference type="Proteomes" id="UP000076503">
    <property type="component" value="Unassembled WGS sequence"/>
</dbReference>
<proteinExistence type="predicted"/>
<protein>
    <recommendedName>
        <fullName evidence="1">Transposase DDE domain-containing protein</fullName>
    </recommendedName>
</protein>
<accession>A0A167E6R0</accession>
<evidence type="ECO:0000259" key="1">
    <source>
        <dbReference type="Pfam" id="PF13737"/>
    </source>
</evidence>
<dbReference type="Pfam" id="PF13737">
    <property type="entry name" value="DDE_Tnp_1_5"/>
    <property type="match status" value="1"/>
</dbReference>
<dbReference type="RefSeq" id="WP_063362195.1">
    <property type="nucleotide sequence ID" value="NZ_AUXZ01000077.1"/>
</dbReference>
<evidence type="ECO:0000313" key="2">
    <source>
        <dbReference type="EMBL" id="KZN50130.1"/>
    </source>
</evidence>
<reference evidence="2 3" key="1">
    <citation type="submission" date="2013-07" db="EMBL/GenBank/DDBJ databases">
        <title>Comparative Genomic and Metabolomic Analysis of Twelve Strains of Pseudoalteromonas luteoviolacea.</title>
        <authorList>
            <person name="Vynne N.G."/>
            <person name="Mansson M."/>
            <person name="Gram L."/>
        </authorList>
    </citation>
    <scope>NUCLEOTIDE SEQUENCE [LARGE SCALE GENOMIC DNA]</scope>
    <source>
        <strain evidence="2 3">H33</strain>
    </source>
</reference>
<dbReference type="PATRIC" id="fig|1365251.3.peg.2786"/>